<dbReference type="CDD" id="cd00761">
    <property type="entry name" value="Glyco_tranf_GTA_type"/>
    <property type="match status" value="1"/>
</dbReference>
<protein>
    <recommendedName>
        <fullName evidence="3">GNT-I family protein</fullName>
    </recommendedName>
</protein>
<dbReference type="PANTHER" id="PTHR33604">
    <property type="entry name" value="OSJNBA0004B13.7 PROTEIN"/>
    <property type="match status" value="1"/>
</dbReference>
<dbReference type="RefSeq" id="WP_161434535.1">
    <property type="nucleotide sequence ID" value="NZ_WXYO01000002.1"/>
</dbReference>
<comment type="caution">
    <text evidence="1">The sequence shown here is derived from an EMBL/GenBank/DDBJ whole genome shotgun (WGS) entry which is preliminary data.</text>
</comment>
<dbReference type="PANTHER" id="PTHR33604:SF3">
    <property type="entry name" value="OSJNBA0004B13.7 PROTEIN"/>
    <property type="match status" value="1"/>
</dbReference>
<name>A0A6L9EA29_9FLAO</name>
<dbReference type="Gene3D" id="3.90.550.10">
    <property type="entry name" value="Spore Coat Polysaccharide Biosynthesis Protein SpsA, Chain A"/>
    <property type="match status" value="1"/>
</dbReference>
<evidence type="ECO:0000313" key="1">
    <source>
        <dbReference type="EMBL" id="NAS11514.1"/>
    </source>
</evidence>
<dbReference type="SUPFAM" id="SSF53448">
    <property type="entry name" value="Nucleotide-diphospho-sugar transferases"/>
    <property type="match status" value="1"/>
</dbReference>
<sequence>MKPAIVVVAYNRPDSLKHLLDTIARAEYPDADVPLVISIDYTEGEKHEEVVRVAKDFIWDFGTKKIIEHRENIGLRNHILFCGDLTSQYGSVIILEDDLRVATGYYEYASAASKFYYDVAEVAGISLYAYEYEELGWYRFYPKNIGGDTYFMQWAASWGQLWTDQQWKKFRNWYVHDMDLQSINIPDEVKNWKHSWKKYYIGYLVENDLYYVYPYSSYTTVREYVSEESGTHHKTEMRTNNVALSERIIKRNFAFSGFEHDIIKYDVFFQPVKQKVFVKELNKTLELEFDLFGTKKEKNIRAEYLVSTKSIPDKDRLAAFSNKLIPYEDNLLLYEKGDVFKLGPKSSFHYGEKSFLRRGKTLYHMRKIYAMKEMLLAFVYRLLHKVTG</sequence>
<dbReference type="InterPro" id="IPR029044">
    <property type="entry name" value="Nucleotide-diphossugar_trans"/>
</dbReference>
<dbReference type="EMBL" id="WXYO01000002">
    <property type="protein sequence ID" value="NAS11514.1"/>
    <property type="molecule type" value="Genomic_DNA"/>
</dbReference>
<dbReference type="AlphaFoldDB" id="A0A6L9EA29"/>
<keyword evidence="2" id="KW-1185">Reference proteome</keyword>
<gene>
    <name evidence="1" type="ORF">GTQ38_05845</name>
</gene>
<proteinExistence type="predicted"/>
<evidence type="ECO:0008006" key="3">
    <source>
        <dbReference type="Google" id="ProtNLM"/>
    </source>
</evidence>
<evidence type="ECO:0000313" key="2">
    <source>
        <dbReference type="Proteomes" id="UP000475249"/>
    </source>
</evidence>
<accession>A0A6L9EA29</accession>
<reference evidence="1 2" key="1">
    <citation type="submission" date="2020-01" db="EMBL/GenBank/DDBJ databases">
        <title>Bacteria diversity of Porities sp.</title>
        <authorList>
            <person name="Wang G."/>
        </authorList>
    </citation>
    <scope>NUCLEOTIDE SEQUENCE [LARGE SCALE GENOMIC DNA]</scope>
    <source>
        <strain evidence="1 2">R33</strain>
    </source>
</reference>
<organism evidence="1 2">
    <name type="scientific">Poritiphilus flavus</name>
    <dbReference type="NCBI Taxonomy" id="2697053"/>
    <lineage>
        <taxon>Bacteria</taxon>
        <taxon>Pseudomonadati</taxon>
        <taxon>Bacteroidota</taxon>
        <taxon>Flavobacteriia</taxon>
        <taxon>Flavobacteriales</taxon>
        <taxon>Flavobacteriaceae</taxon>
        <taxon>Poritiphilus</taxon>
    </lineage>
</organism>
<dbReference type="Proteomes" id="UP000475249">
    <property type="component" value="Unassembled WGS sequence"/>
</dbReference>